<evidence type="ECO:0000313" key="2">
    <source>
        <dbReference type="EMBL" id="KJK33210.1"/>
    </source>
</evidence>
<feature type="transmembrane region" description="Helical" evidence="1">
    <location>
        <begin position="12"/>
        <end position="34"/>
    </location>
</feature>
<keyword evidence="3" id="KW-1185">Reference proteome</keyword>
<keyword evidence="1" id="KW-0472">Membrane</keyword>
<keyword evidence="1" id="KW-0812">Transmembrane</keyword>
<dbReference type="OrthoDB" id="9939712at2"/>
<gene>
    <name evidence="2" type="ORF">UK23_47100</name>
</gene>
<sequence length="69" mass="7311">MRRRARDDKRFTGLTILAATTGFVLFLPPLLTVANNGGTIAGVPAVAAYLFGAWLVVIALVALLVRRSG</sequence>
<dbReference type="PATRIC" id="fig|68170.10.peg.3121"/>
<keyword evidence="1" id="KW-1133">Transmembrane helix</keyword>
<accession>A0A0F0GGG1</accession>
<name>A0A0F0GGG1_LENAE</name>
<comment type="caution">
    <text evidence="2">The sequence shown here is derived from an EMBL/GenBank/DDBJ whole genome shotgun (WGS) entry which is preliminary data.</text>
</comment>
<evidence type="ECO:0000313" key="3">
    <source>
        <dbReference type="Proteomes" id="UP000033393"/>
    </source>
</evidence>
<protein>
    <submittedName>
        <fullName evidence="2">Uncharacterized protein</fullName>
    </submittedName>
</protein>
<dbReference type="AlphaFoldDB" id="A0A0F0GGG1"/>
<dbReference type="Proteomes" id="UP000033393">
    <property type="component" value="Unassembled WGS sequence"/>
</dbReference>
<dbReference type="RefSeq" id="WP_045318388.1">
    <property type="nucleotide sequence ID" value="NZ_JYJG01000569.1"/>
</dbReference>
<feature type="transmembrane region" description="Helical" evidence="1">
    <location>
        <begin position="46"/>
        <end position="65"/>
    </location>
</feature>
<dbReference type="EMBL" id="JYJG01000569">
    <property type="protein sequence ID" value="KJK33210.1"/>
    <property type="molecule type" value="Genomic_DNA"/>
</dbReference>
<reference evidence="2 3" key="1">
    <citation type="submission" date="2015-02" db="EMBL/GenBank/DDBJ databases">
        <authorList>
            <person name="Ju K.-S."/>
            <person name="Doroghazi J.R."/>
            <person name="Metcalf W."/>
        </authorList>
    </citation>
    <scope>NUCLEOTIDE SEQUENCE [LARGE SCALE GENOMIC DNA]</scope>
    <source>
        <strain evidence="2 3">NRRL B-16140</strain>
    </source>
</reference>
<organism evidence="2 3">
    <name type="scientific">Lentzea aerocolonigenes</name>
    <name type="common">Lechevalieria aerocolonigenes</name>
    <name type="synonym">Saccharothrix aerocolonigenes</name>
    <dbReference type="NCBI Taxonomy" id="68170"/>
    <lineage>
        <taxon>Bacteria</taxon>
        <taxon>Bacillati</taxon>
        <taxon>Actinomycetota</taxon>
        <taxon>Actinomycetes</taxon>
        <taxon>Pseudonocardiales</taxon>
        <taxon>Pseudonocardiaceae</taxon>
        <taxon>Lentzea</taxon>
    </lineage>
</organism>
<proteinExistence type="predicted"/>
<evidence type="ECO:0000256" key="1">
    <source>
        <dbReference type="SAM" id="Phobius"/>
    </source>
</evidence>